<reference evidence="2" key="1">
    <citation type="submission" date="2020-04" db="EMBL/GenBank/DDBJ databases">
        <authorList>
            <person name="Alioto T."/>
            <person name="Alioto T."/>
            <person name="Gomez Garrido J."/>
        </authorList>
    </citation>
    <scope>NUCLEOTIDE SEQUENCE</scope>
    <source>
        <strain evidence="2">A484AB</strain>
    </source>
</reference>
<dbReference type="Proteomes" id="UP001152795">
    <property type="component" value="Unassembled WGS sequence"/>
</dbReference>
<name>A0A6S7GRG7_PARCT</name>
<protein>
    <submittedName>
        <fullName evidence="2">Uncharacterized protein</fullName>
    </submittedName>
</protein>
<evidence type="ECO:0000313" key="2">
    <source>
        <dbReference type="EMBL" id="CAB3992522.1"/>
    </source>
</evidence>
<keyword evidence="3" id="KW-1185">Reference proteome</keyword>
<organism evidence="2 3">
    <name type="scientific">Paramuricea clavata</name>
    <name type="common">Red gorgonian</name>
    <name type="synonym">Violescent sea-whip</name>
    <dbReference type="NCBI Taxonomy" id="317549"/>
    <lineage>
        <taxon>Eukaryota</taxon>
        <taxon>Metazoa</taxon>
        <taxon>Cnidaria</taxon>
        <taxon>Anthozoa</taxon>
        <taxon>Octocorallia</taxon>
        <taxon>Malacalcyonacea</taxon>
        <taxon>Plexauridae</taxon>
        <taxon>Paramuricea</taxon>
    </lineage>
</organism>
<dbReference type="EMBL" id="CACRXK020002068">
    <property type="protein sequence ID" value="CAB3992522.1"/>
    <property type="molecule type" value="Genomic_DNA"/>
</dbReference>
<proteinExistence type="predicted"/>
<dbReference type="AlphaFoldDB" id="A0A6S7GRG7"/>
<accession>A0A6S7GRG7</accession>
<feature type="compositionally biased region" description="Basic and acidic residues" evidence="1">
    <location>
        <begin position="12"/>
        <end position="29"/>
    </location>
</feature>
<gene>
    <name evidence="2" type="ORF">PACLA_8A029391</name>
</gene>
<evidence type="ECO:0000256" key="1">
    <source>
        <dbReference type="SAM" id="MobiDB-lite"/>
    </source>
</evidence>
<comment type="caution">
    <text evidence="2">The sequence shown here is derived from an EMBL/GenBank/DDBJ whole genome shotgun (WGS) entry which is preliminary data.</text>
</comment>
<evidence type="ECO:0000313" key="3">
    <source>
        <dbReference type="Proteomes" id="UP001152795"/>
    </source>
</evidence>
<feature type="region of interest" description="Disordered" evidence="1">
    <location>
        <begin position="1"/>
        <end position="29"/>
    </location>
</feature>
<sequence length="358" mass="40108">MDRMLSKLATKTAHETKDDADKVESPKETKLSASESFLCREFKISGQIGEPSHAEKLTFVSLTQSNRFRVKAPKAAKINSCEVDESKKSIDSNQQILAEIREMRMEVENLKRQQATRSDYVPKDNTTIGDHRKSRGSVDEDVKLAKKRKLGATCRHCFARGELGHIASECEKNIFRQNQGNGRTGISRRKESVPSVQRLQSSFGADFLAFFTKRNFPNVLVRDISELLVANGSSIPYKGWVELDLQIGDSEQGLSVGFLVASEEIELAITLGHVDLGDLNSEEIKAGTQLFIEDADVFAIDDNDVGCITELQMDNKLNDSTPVQKKHIALPRPLYPEVKAYIEDLLNKKLYSQIDFIL</sequence>